<evidence type="ECO:0000256" key="2">
    <source>
        <dbReference type="ARBA" id="ARBA00022741"/>
    </source>
</evidence>
<feature type="region of interest" description="Disordered" evidence="10">
    <location>
        <begin position="670"/>
        <end position="698"/>
    </location>
</feature>
<dbReference type="PROSITE" id="PS51195">
    <property type="entry name" value="Q_MOTIF"/>
    <property type="match status" value="1"/>
</dbReference>
<feature type="domain" description="DEAD-box RNA helicase Q" evidence="13">
    <location>
        <begin position="290"/>
        <end position="318"/>
    </location>
</feature>
<keyword evidence="15" id="KW-1185">Reference proteome</keyword>
<dbReference type="EC" id="3.6.4.13" evidence="1"/>
<dbReference type="FunFam" id="3.40.50.300:FF:000008">
    <property type="entry name" value="ATP-dependent RNA helicase RhlB"/>
    <property type="match status" value="1"/>
</dbReference>
<dbReference type="GO" id="GO:0003723">
    <property type="term" value="F:RNA binding"/>
    <property type="evidence" value="ECO:0007669"/>
    <property type="project" value="UniProtKB-KW"/>
</dbReference>
<evidence type="ECO:0000256" key="8">
    <source>
        <dbReference type="PROSITE-ProRule" id="PRU00552"/>
    </source>
</evidence>
<dbReference type="InterPro" id="IPR014014">
    <property type="entry name" value="RNA_helicase_DEAD_Q_motif"/>
</dbReference>
<feature type="domain" description="Helicase C-terminal" evidence="12">
    <location>
        <begin position="529"/>
        <end position="675"/>
    </location>
</feature>
<dbReference type="InterPro" id="IPR011545">
    <property type="entry name" value="DEAD/DEAH_box_helicase_dom"/>
</dbReference>
<keyword evidence="5 9" id="KW-0067">ATP-binding</keyword>
<feature type="compositionally biased region" description="Gly residues" evidence="10">
    <location>
        <begin position="217"/>
        <end position="229"/>
    </location>
</feature>
<evidence type="ECO:0000259" key="13">
    <source>
        <dbReference type="PROSITE" id="PS51195"/>
    </source>
</evidence>
<protein>
    <recommendedName>
        <fullName evidence="1">RNA helicase</fullName>
        <ecNumber evidence="1">3.6.4.13</ecNumber>
    </recommendedName>
</protein>
<evidence type="ECO:0000256" key="1">
    <source>
        <dbReference type="ARBA" id="ARBA00012552"/>
    </source>
</evidence>
<dbReference type="Pfam" id="PF00270">
    <property type="entry name" value="DEAD"/>
    <property type="match status" value="1"/>
</dbReference>
<comment type="caution">
    <text evidence="14">The sequence shown here is derived from an EMBL/GenBank/DDBJ whole genome shotgun (WGS) entry which is preliminary data.</text>
</comment>
<evidence type="ECO:0000256" key="7">
    <source>
        <dbReference type="ARBA" id="ARBA00047984"/>
    </source>
</evidence>
<evidence type="ECO:0000256" key="4">
    <source>
        <dbReference type="ARBA" id="ARBA00022806"/>
    </source>
</evidence>
<feature type="domain" description="Helicase ATP-binding" evidence="11">
    <location>
        <begin position="321"/>
        <end position="502"/>
    </location>
</feature>
<keyword evidence="3 9" id="KW-0378">Hydrolase</keyword>
<dbReference type="EMBL" id="JBBCAQ010000036">
    <property type="protein sequence ID" value="KAK7576487.1"/>
    <property type="molecule type" value="Genomic_DNA"/>
</dbReference>
<dbReference type="Proteomes" id="UP001367676">
    <property type="component" value="Unassembled WGS sequence"/>
</dbReference>
<evidence type="ECO:0000256" key="3">
    <source>
        <dbReference type="ARBA" id="ARBA00022801"/>
    </source>
</evidence>
<organism evidence="14 15">
    <name type="scientific">Parthenolecanium corni</name>
    <dbReference type="NCBI Taxonomy" id="536013"/>
    <lineage>
        <taxon>Eukaryota</taxon>
        <taxon>Metazoa</taxon>
        <taxon>Ecdysozoa</taxon>
        <taxon>Arthropoda</taxon>
        <taxon>Hexapoda</taxon>
        <taxon>Insecta</taxon>
        <taxon>Pterygota</taxon>
        <taxon>Neoptera</taxon>
        <taxon>Paraneoptera</taxon>
        <taxon>Hemiptera</taxon>
        <taxon>Sternorrhyncha</taxon>
        <taxon>Coccoidea</taxon>
        <taxon>Coccidae</taxon>
        <taxon>Parthenolecanium</taxon>
    </lineage>
</organism>
<evidence type="ECO:0000256" key="9">
    <source>
        <dbReference type="RuleBase" id="RU000492"/>
    </source>
</evidence>
<feature type="compositionally biased region" description="Basic and acidic residues" evidence="10">
    <location>
        <begin position="195"/>
        <end position="215"/>
    </location>
</feature>
<dbReference type="GO" id="GO:0003724">
    <property type="term" value="F:RNA helicase activity"/>
    <property type="evidence" value="ECO:0007669"/>
    <property type="project" value="UniProtKB-EC"/>
</dbReference>
<dbReference type="PANTHER" id="PTHR47958">
    <property type="entry name" value="ATP-DEPENDENT RNA HELICASE DBP3"/>
    <property type="match status" value="1"/>
</dbReference>
<dbReference type="Gene3D" id="3.40.50.300">
    <property type="entry name" value="P-loop containing nucleotide triphosphate hydrolases"/>
    <property type="match status" value="2"/>
</dbReference>
<dbReference type="GO" id="GO:0031047">
    <property type="term" value="P:regulatory ncRNA-mediated gene silencing"/>
    <property type="evidence" value="ECO:0007669"/>
    <property type="project" value="UniProtKB-ARBA"/>
</dbReference>
<dbReference type="SMART" id="SM00490">
    <property type="entry name" value="HELICc"/>
    <property type="match status" value="1"/>
</dbReference>
<dbReference type="CDD" id="cd17967">
    <property type="entry name" value="DEADc_DDX3_DDX4"/>
    <property type="match status" value="1"/>
</dbReference>
<dbReference type="GO" id="GO:0016787">
    <property type="term" value="F:hydrolase activity"/>
    <property type="evidence" value="ECO:0007669"/>
    <property type="project" value="UniProtKB-KW"/>
</dbReference>
<dbReference type="InterPro" id="IPR014001">
    <property type="entry name" value="Helicase_ATP-bd"/>
</dbReference>
<comment type="catalytic activity">
    <reaction evidence="7">
        <text>ATP + H2O = ADP + phosphate + H(+)</text>
        <dbReference type="Rhea" id="RHEA:13065"/>
        <dbReference type="ChEBI" id="CHEBI:15377"/>
        <dbReference type="ChEBI" id="CHEBI:15378"/>
        <dbReference type="ChEBI" id="CHEBI:30616"/>
        <dbReference type="ChEBI" id="CHEBI:43474"/>
        <dbReference type="ChEBI" id="CHEBI:456216"/>
        <dbReference type="EC" id="3.6.4.13"/>
    </reaction>
</comment>
<comment type="similarity">
    <text evidence="9">Belongs to the DEAD box helicase family.</text>
</comment>
<dbReference type="CDD" id="cd18787">
    <property type="entry name" value="SF2_C_DEAD"/>
    <property type="match status" value="1"/>
</dbReference>
<feature type="region of interest" description="Disordered" evidence="10">
    <location>
        <begin position="94"/>
        <end position="255"/>
    </location>
</feature>
<reference evidence="14 15" key="1">
    <citation type="submission" date="2024-03" db="EMBL/GenBank/DDBJ databases">
        <title>Adaptation during the transition from Ophiocordyceps entomopathogen to insect associate is accompanied by gene loss and intensified selection.</title>
        <authorList>
            <person name="Ward C.M."/>
            <person name="Onetto C.A."/>
            <person name="Borneman A.R."/>
        </authorList>
    </citation>
    <scope>NUCLEOTIDE SEQUENCE [LARGE SCALE GENOMIC DNA]</scope>
    <source>
        <strain evidence="14">AWRI1</strain>
        <tissue evidence="14">Single Adult Female</tissue>
    </source>
</reference>
<proteinExistence type="inferred from homology"/>
<dbReference type="InterPro" id="IPR001650">
    <property type="entry name" value="Helicase_C-like"/>
</dbReference>
<keyword evidence="4 9" id="KW-0347">Helicase</keyword>
<dbReference type="PROSITE" id="PS00039">
    <property type="entry name" value="DEAD_ATP_HELICASE"/>
    <property type="match status" value="1"/>
</dbReference>
<keyword evidence="6" id="KW-0694">RNA-binding</keyword>
<evidence type="ECO:0000256" key="10">
    <source>
        <dbReference type="SAM" id="MobiDB-lite"/>
    </source>
</evidence>
<dbReference type="InterPro" id="IPR044763">
    <property type="entry name" value="Ded1/Dbp1_DEADc"/>
</dbReference>
<feature type="compositionally biased region" description="Basic and acidic residues" evidence="10">
    <location>
        <begin position="238"/>
        <end position="255"/>
    </location>
</feature>
<name>A0AAN9T7V9_9HEMI</name>
<dbReference type="SUPFAM" id="SSF52540">
    <property type="entry name" value="P-loop containing nucleoside triphosphate hydrolases"/>
    <property type="match status" value="2"/>
</dbReference>
<dbReference type="Pfam" id="PF00271">
    <property type="entry name" value="Helicase_C"/>
    <property type="match status" value="1"/>
</dbReference>
<evidence type="ECO:0000256" key="6">
    <source>
        <dbReference type="ARBA" id="ARBA00022884"/>
    </source>
</evidence>
<evidence type="ECO:0000313" key="14">
    <source>
        <dbReference type="EMBL" id="KAK7576487.1"/>
    </source>
</evidence>
<dbReference type="InterPro" id="IPR000629">
    <property type="entry name" value="RNA-helicase_DEAD-box_CS"/>
</dbReference>
<dbReference type="GO" id="GO:0005524">
    <property type="term" value="F:ATP binding"/>
    <property type="evidence" value="ECO:0007669"/>
    <property type="project" value="UniProtKB-KW"/>
</dbReference>
<feature type="compositionally biased region" description="Gly residues" evidence="10">
    <location>
        <begin position="156"/>
        <end position="165"/>
    </location>
</feature>
<keyword evidence="2 9" id="KW-0547">Nucleotide-binding</keyword>
<dbReference type="FunFam" id="3.40.50.300:FF:000397">
    <property type="entry name" value="Probable ATP-dependent RNA helicase DDX4"/>
    <property type="match status" value="1"/>
</dbReference>
<dbReference type="SMART" id="SM00487">
    <property type="entry name" value="DEXDc"/>
    <property type="match status" value="1"/>
</dbReference>
<dbReference type="PROSITE" id="PS51194">
    <property type="entry name" value="HELICASE_CTER"/>
    <property type="match status" value="1"/>
</dbReference>
<gene>
    <name evidence="14" type="ORF">V9T40_012773</name>
</gene>
<dbReference type="PROSITE" id="PS51192">
    <property type="entry name" value="HELICASE_ATP_BIND_1"/>
    <property type="match status" value="1"/>
</dbReference>
<evidence type="ECO:0000313" key="15">
    <source>
        <dbReference type="Proteomes" id="UP001367676"/>
    </source>
</evidence>
<sequence length="716" mass="80016">MAFCELCLCSINRIVHIYMKICPRDLDSSYLILNANNVVPDEFESFLNDIIKQITDISKRKVRQRRRFIQIKRDMSGSRHVNLELLRLQEDKMGDSGDWDESYTPGAPSYNAPIFNEPQSEGRSFGKGRGFAPQGLKMDDNWSQNNNERGDRRGGRGGFRGGGRGGRGRNGDDNDRSYGGGGRSNNGGWADNNDDSNKNDSWNDNKGGDSWDRRGGGRGGGRGGRNFGGDDGEGQNESDEKQDRPPIYVPKERSEDELFEDAGICKGINFNDYKDIPIHVSGDNVPMHISSFVEANLRMVLMDNLKCTQYDEPTPIQKYAIPIVLNGRDLMASAQTGSGKTAAYLLPIIHKLLDQPNVDPYDGSGCRPSAVILSPTRELTTQIYEVGRKFARGSVVKVQQIYGGTSVGYQIRQVQSGCHILIATPGRLGDFLNRGVLNFSGVRFVVLDEADRMLDMGFRGDMETFLNHESMPVDRQTLLFSATLGEDVQRMASKYLREWIFISVGIVGGACKDVEQNFEEVERTQKKPKLKEVLDREEDVQGTLVFVGQKRNADFVASYLSGLKIPTTSIHGDRFQSQREEALRDFRSCRMKILVATSVAARGLDIKGVKHVINYDLPDSIDEYVHRIGRTGRLGNKGKATSFYDSSTDSNLVNDLVQILKQAEQPVPDFFSRDATGGGSYQDDKFGGQDYRSRNEGNEYKTDVLNLPVQIQDEEW</sequence>
<evidence type="ECO:0000256" key="5">
    <source>
        <dbReference type="ARBA" id="ARBA00022840"/>
    </source>
</evidence>
<accession>A0AAN9T7V9</accession>
<dbReference type="InterPro" id="IPR027417">
    <property type="entry name" value="P-loop_NTPase"/>
</dbReference>
<dbReference type="AlphaFoldDB" id="A0AAN9T7V9"/>
<evidence type="ECO:0000259" key="11">
    <source>
        <dbReference type="PROSITE" id="PS51192"/>
    </source>
</evidence>
<feature type="short sequence motif" description="Q motif" evidence="8">
    <location>
        <begin position="290"/>
        <end position="318"/>
    </location>
</feature>
<feature type="compositionally biased region" description="Basic and acidic residues" evidence="10">
    <location>
        <begin position="682"/>
        <end position="698"/>
    </location>
</feature>
<evidence type="ECO:0000259" key="12">
    <source>
        <dbReference type="PROSITE" id="PS51194"/>
    </source>
</evidence>